<dbReference type="AlphaFoldDB" id="A0A2X1PHN7"/>
<dbReference type="Proteomes" id="UP000249936">
    <property type="component" value="Unassembled WGS sequence"/>
</dbReference>
<reference evidence="1 2" key="1">
    <citation type="submission" date="2018-06" db="EMBL/GenBank/DDBJ databases">
        <authorList>
            <consortium name="Pathogen Informatics"/>
            <person name="Doyle S."/>
        </authorList>
    </citation>
    <scope>NUCLEOTIDE SEQUENCE [LARGE SCALE GENOMIC DNA]</scope>
    <source>
        <strain evidence="1 2">NCTC11872</strain>
    </source>
</reference>
<organism evidence="1 2">
    <name type="scientific">Haemophilus influenzae</name>
    <dbReference type="NCBI Taxonomy" id="727"/>
    <lineage>
        <taxon>Bacteria</taxon>
        <taxon>Pseudomonadati</taxon>
        <taxon>Pseudomonadota</taxon>
        <taxon>Gammaproteobacteria</taxon>
        <taxon>Pasteurellales</taxon>
        <taxon>Pasteurellaceae</taxon>
        <taxon>Haemophilus</taxon>
    </lineage>
</organism>
<dbReference type="EMBL" id="UASK01000002">
    <property type="protein sequence ID" value="SPX40598.1"/>
    <property type="molecule type" value="Genomic_DNA"/>
</dbReference>
<gene>
    <name evidence="1" type="ORF">NCTC11872_00173</name>
</gene>
<evidence type="ECO:0000313" key="1">
    <source>
        <dbReference type="EMBL" id="SPX40598.1"/>
    </source>
</evidence>
<evidence type="ECO:0000313" key="2">
    <source>
        <dbReference type="Proteomes" id="UP000249936"/>
    </source>
</evidence>
<accession>A0A2X1PHN7</accession>
<name>A0A2X1PHN7_HAEIF</name>
<sequence length="42" mass="5039">MDGVRCFLWSDLDFLILVEQTPSPEIEEKITQFYQFLLGLRF</sequence>
<dbReference type="GO" id="GO:0016779">
    <property type="term" value="F:nucleotidyltransferase activity"/>
    <property type="evidence" value="ECO:0007669"/>
    <property type="project" value="UniProtKB-KW"/>
</dbReference>
<protein>
    <submittedName>
        <fullName evidence="1">Uridylyltransferase</fullName>
    </submittedName>
</protein>
<proteinExistence type="predicted"/>
<keyword evidence="1" id="KW-0548">Nucleotidyltransferase</keyword>
<keyword evidence="1" id="KW-0808">Transferase</keyword>